<keyword evidence="1" id="KW-1133">Transmembrane helix</keyword>
<evidence type="ECO:0000259" key="2">
    <source>
        <dbReference type="Pfam" id="PF13906"/>
    </source>
</evidence>
<keyword evidence="4" id="KW-1185">Reference proteome</keyword>
<dbReference type="Proteomes" id="UP000238479">
    <property type="component" value="Chromosome 5"/>
</dbReference>
<proteinExistence type="predicted"/>
<keyword evidence="1" id="KW-0472">Membrane</keyword>
<reference evidence="3 4" key="1">
    <citation type="journal article" date="2018" name="Nat. Genet.">
        <title>The Rosa genome provides new insights in the design of modern roses.</title>
        <authorList>
            <person name="Bendahmane M."/>
        </authorList>
    </citation>
    <scope>NUCLEOTIDE SEQUENCE [LARGE SCALE GENOMIC DNA]</scope>
    <source>
        <strain evidence="4">cv. Old Blush</strain>
    </source>
</reference>
<dbReference type="Gramene" id="PRQ29620">
    <property type="protein sequence ID" value="PRQ29620"/>
    <property type="gene ID" value="RchiOBHm_Chr5g0015781"/>
</dbReference>
<feature type="transmembrane region" description="Helical" evidence="1">
    <location>
        <begin position="52"/>
        <end position="70"/>
    </location>
</feature>
<dbReference type="EMBL" id="PDCK01000043">
    <property type="protein sequence ID" value="PRQ29620.1"/>
    <property type="molecule type" value="Genomic_DNA"/>
</dbReference>
<protein>
    <submittedName>
        <fullName evidence="3">Putative cationic amino acid transporter</fullName>
    </submittedName>
</protein>
<feature type="transmembrane region" description="Helical" evidence="1">
    <location>
        <begin position="21"/>
        <end position="40"/>
    </location>
</feature>
<evidence type="ECO:0000313" key="4">
    <source>
        <dbReference type="Proteomes" id="UP000238479"/>
    </source>
</evidence>
<gene>
    <name evidence="3" type="ORF">RchiOBHm_Chr5g0015781</name>
</gene>
<evidence type="ECO:0000313" key="3">
    <source>
        <dbReference type="EMBL" id="PRQ29620.1"/>
    </source>
</evidence>
<feature type="domain" description="Cationic amino acid transporter C-terminal" evidence="2">
    <location>
        <begin position="19"/>
        <end position="69"/>
    </location>
</feature>
<keyword evidence="1" id="KW-0812">Transmembrane</keyword>
<dbReference type="Pfam" id="PF13906">
    <property type="entry name" value="AA_permease_C"/>
    <property type="match status" value="1"/>
</dbReference>
<dbReference type="STRING" id="74649.A0A2P6Q609"/>
<name>A0A2P6Q609_ROSCH</name>
<evidence type="ECO:0000256" key="1">
    <source>
        <dbReference type="SAM" id="Phobius"/>
    </source>
</evidence>
<comment type="caution">
    <text evidence="3">The sequence shown here is derived from an EMBL/GenBank/DDBJ whole genome shotgun (WGS) entry which is preliminary data.</text>
</comment>
<organism evidence="3 4">
    <name type="scientific">Rosa chinensis</name>
    <name type="common">China rose</name>
    <dbReference type="NCBI Taxonomy" id="74649"/>
    <lineage>
        <taxon>Eukaryota</taxon>
        <taxon>Viridiplantae</taxon>
        <taxon>Streptophyta</taxon>
        <taxon>Embryophyta</taxon>
        <taxon>Tracheophyta</taxon>
        <taxon>Spermatophyta</taxon>
        <taxon>Magnoliopsida</taxon>
        <taxon>eudicotyledons</taxon>
        <taxon>Gunneridae</taxon>
        <taxon>Pentapetalae</taxon>
        <taxon>rosids</taxon>
        <taxon>fabids</taxon>
        <taxon>Rosales</taxon>
        <taxon>Rosaceae</taxon>
        <taxon>Rosoideae</taxon>
        <taxon>Rosoideae incertae sedis</taxon>
        <taxon>Rosa</taxon>
    </lineage>
</organism>
<dbReference type="InterPro" id="IPR029485">
    <property type="entry name" value="CAT_C"/>
</dbReference>
<sequence>MVLCSLQLIVKQAKKPRLWGVPLVPWLPSAVIAVNIFILGSIDGALYLRFDIWTLVLLVYYIFVALHASYDAAQETKSIANAETNMEAGTSKTAEAGCKQFRDCM</sequence>
<dbReference type="OMA" id="EAGCKQF"/>
<dbReference type="AlphaFoldDB" id="A0A2P6Q609"/>
<accession>A0A2P6Q609</accession>